<keyword evidence="2" id="KW-1185">Reference proteome</keyword>
<evidence type="ECO:0000313" key="2">
    <source>
        <dbReference type="Proteomes" id="UP000218231"/>
    </source>
</evidence>
<evidence type="ECO:0000313" key="1">
    <source>
        <dbReference type="EMBL" id="PAV69917.1"/>
    </source>
</evidence>
<accession>A0A2A2K7F9</accession>
<proteinExistence type="predicted"/>
<reference evidence="1 2" key="1">
    <citation type="journal article" date="2017" name="Curr. Biol.">
        <title>Genome architecture and evolution of a unichromosomal asexual nematode.</title>
        <authorList>
            <person name="Fradin H."/>
            <person name="Zegar C."/>
            <person name="Gutwein M."/>
            <person name="Lucas J."/>
            <person name="Kovtun M."/>
            <person name="Corcoran D."/>
            <person name="Baugh L.R."/>
            <person name="Kiontke K."/>
            <person name="Gunsalus K."/>
            <person name="Fitch D.H."/>
            <person name="Piano F."/>
        </authorList>
    </citation>
    <scope>NUCLEOTIDE SEQUENCE [LARGE SCALE GENOMIC DNA]</scope>
    <source>
        <strain evidence="1">PF1309</strain>
    </source>
</reference>
<organism evidence="1 2">
    <name type="scientific">Diploscapter pachys</name>
    <dbReference type="NCBI Taxonomy" id="2018661"/>
    <lineage>
        <taxon>Eukaryota</taxon>
        <taxon>Metazoa</taxon>
        <taxon>Ecdysozoa</taxon>
        <taxon>Nematoda</taxon>
        <taxon>Chromadorea</taxon>
        <taxon>Rhabditida</taxon>
        <taxon>Rhabditina</taxon>
        <taxon>Rhabditomorpha</taxon>
        <taxon>Rhabditoidea</taxon>
        <taxon>Rhabditidae</taxon>
        <taxon>Diploscapter</taxon>
    </lineage>
</organism>
<sequence>MRAVAGRIDLLKVGGGDRKDLAPRNRIARHAAAEAVQAAGQLLLHAFAEEVDLGRDPVARPVAQRQAADVGDQPRLADAHLDLSADLARAGGNRIGSLRGQGQCIAVEQHTAAAARDRQDATDRCAGQADRFLHVRRAQRRTLRKRTRPRHIVHHARSPFIPDQR</sequence>
<protein>
    <submittedName>
        <fullName evidence="1">Uncharacterized protein</fullName>
    </submittedName>
</protein>
<dbReference type="AlphaFoldDB" id="A0A2A2K7F9"/>
<comment type="caution">
    <text evidence="1">The sequence shown here is derived from an EMBL/GenBank/DDBJ whole genome shotgun (WGS) entry which is preliminary data.</text>
</comment>
<dbReference type="Proteomes" id="UP000218231">
    <property type="component" value="Unassembled WGS sequence"/>
</dbReference>
<dbReference type="EMBL" id="LIAE01009401">
    <property type="protein sequence ID" value="PAV69917.1"/>
    <property type="molecule type" value="Genomic_DNA"/>
</dbReference>
<gene>
    <name evidence="1" type="ORF">WR25_18216</name>
</gene>
<name>A0A2A2K7F9_9BILA</name>